<name>A0A7S3VH00_9STRA</name>
<dbReference type="AlphaFoldDB" id="A0A7S3VH00"/>
<evidence type="ECO:0000313" key="1">
    <source>
        <dbReference type="EMBL" id="CAE0478573.1"/>
    </source>
</evidence>
<protein>
    <recommendedName>
        <fullName evidence="2">Protein-tyrosine sulfotransferase</fullName>
    </recommendedName>
</protein>
<accession>A0A7S3VH00</accession>
<proteinExistence type="predicted"/>
<dbReference type="InterPro" id="IPR027417">
    <property type="entry name" value="P-loop_NTPase"/>
</dbReference>
<organism evidence="1">
    <name type="scientific">Chaetoceros debilis</name>
    <dbReference type="NCBI Taxonomy" id="122233"/>
    <lineage>
        <taxon>Eukaryota</taxon>
        <taxon>Sar</taxon>
        <taxon>Stramenopiles</taxon>
        <taxon>Ochrophyta</taxon>
        <taxon>Bacillariophyta</taxon>
        <taxon>Coscinodiscophyceae</taxon>
        <taxon>Chaetocerotophycidae</taxon>
        <taxon>Chaetocerotales</taxon>
        <taxon>Chaetocerotaceae</taxon>
        <taxon>Chaetoceros</taxon>
    </lineage>
</organism>
<dbReference type="EMBL" id="HBIO01030580">
    <property type="protein sequence ID" value="CAE0478573.1"/>
    <property type="molecule type" value="Transcribed_RNA"/>
</dbReference>
<gene>
    <name evidence="1" type="ORF">CDEB00056_LOCUS23426</name>
</gene>
<dbReference type="SUPFAM" id="SSF52540">
    <property type="entry name" value="P-loop containing nucleoside triphosphate hydrolases"/>
    <property type="match status" value="1"/>
</dbReference>
<evidence type="ECO:0008006" key="2">
    <source>
        <dbReference type="Google" id="ProtNLM"/>
    </source>
</evidence>
<dbReference type="Gene3D" id="3.40.50.300">
    <property type="entry name" value="P-loop containing nucleotide triphosphate hydrolases"/>
    <property type="match status" value="1"/>
</dbReference>
<sequence length="345" mass="38509">MKTPLQIAVAFAIITAVGWVSLSFSATTKMINAFQETTFPSTSSISNVTINSPFQAFNETNPHEDSWCPESQCNNSPMCTPCNRRYLFIVASGRSGSTTLLKMLNYLPNVRISGENTNVLYYASRIVSYLRDPVPLLNQDFDRVEGAYMHNAIAPQSMACALQQIIYTINPPPKKIQLEVNGTIGGSSPPMSIQEYDKDTILGVKTIRLHKVDKWSVEKVSSFLQENFPCSRVIVNIRSDIESQMNSINATFQEGHKPPDLSAKKIRQGNEFLTKLSADLGPQRARLIDMVDWTKDVNILNDVVSWLGFQNCTFHAVVHENTGSSGFGRDHTTDSNLGNQCRYIR</sequence>
<reference evidence="1" key="1">
    <citation type="submission" date="2021-01" db="EMBL/GenBank/DDBJ databases">
        <authorList>
            <person name="Corre E."/>
            <person name="Pelletier E."/>
            <person name="Niang G."/>
            <person name="Scheremetjew M."/>
            <person name="Finn R."/>
            <person name="Kale V."/>
            <person name="Holt S."/>
            <person name="Cochrane G."/>
            <person name="Meng A."/>
            <person name="Brown T."/>
            <person name="Cohen L."/>
        </authorList>
    </citation>
    <scope>NUCLEOTIDE SEQUENCE</scope>
    <source>
        <strain evidence="1">MM31A-1</strain>
    </source>
</reference>